<name>A0AAD1SD63_PELCU</name>
<gene>
    <name evidence="2" type="ORF">PECUL_23A038310</name>
</gene>
<evidence type="ECO:0000313" key="3">
    <source>
        <dbReference type="Proteomes" id="UP001295444"/>
    </source>
</evidence>
<reference evidence="2" key="1">
    <citation type="submission" date="2022-03" db="EMBL/GenBank/DDBJ databases">
        <authorList>
            <person name="Alioto T."/>
            <person name="Alioto T."/>
            <person name="Gomez Garrido J."/>
        </authorList>
    </citation>
    <scope>NUCLEOTIDE SEQUENCE</scope>
</reference>
<protein>
    <submittedName>
        <fullName evidence="2">Uncharacterized protein</fullName>
    </submittedName>
</protein>
<feature type="non-terminal residue" evidence="2">
    <location>
        <position position="103"/>
    </location>
</feature>
<feature type="region of interest" description="Disordered" evidence="1">
    <location>
        <begin position="81"/>
        <end position="103"/>
    </location>
</feature>
<evidence type="ECO:0000256" key="1">
    <source>
        <dbReference type="SAM" id="MobiDB-lite"/>
    </source>
</evidence>
<keyword evidence="3" id="KW-1185">Reference proteome</keyword>
<sequence length="103" mass="11573">MSLLTTQVVLALSHRQTRTGRQCGSEFTSGYLSRERRQRVLIGAESLVSGQLETNLSPKDLPFLRAPLQTKTQESSIVYHVTMATGQQPKRQEKGGIKRDTMR</sequence>
<proteinExistence type="predicted"/>
<dbReference type="Proteomes" id="UP001295444">
    <property type="component" value="Chromosome 05"/>
</dbReference>
<organism evidence="2 3">
    <name type="scientific">Pelobates cultripes</name>
    <name type="common">Western spadefoot toad</name>
    <dbReference type="NCBI Taxonomy" id="61616"/>
    <lineage>
        <taxon>Eukaryota</taxon>
        <taxon>Metazoa</taxon>
        <taxon>Chordata</taxon>
        <taxon>Craniata</taxon>
        <taxon>Vertebrata</taxon>
        <taxon>Euteleostomi</taxon>
        <taxon>Amphibia</taxon>
        <taxon>Batrachia</taxon>
        <taxon>Anura</taxon>
        <taxon>Pelobatoidea</taxon>
        <taxon>Pelobatidae</taxon>
        <taxon>Pelobates</taxon>
    </lineage>
</organism>
<accession>A0AAD1SD63</accession>
<feature type="compositionally biased region" description="Basic and acidic residues" evidence="1">
    <location>
        <begin position="90"/>
        <end position="103"/>
    </location>
</feature>
<dbReference type="AlphaFoldDB" id="A0AAD1SD63"/>
<dbReference type="EMBL" id="OW240916">
    <property type="protein sequence ID" value="CAH2294795.1"/>
    <property type="molecule type" value="Genomic_DNA"/>
</dbReference>
<evidence type="ECO:0000313" key="2">
    <source>
        <dbReference type="EMBL" id="CAH2294795.1"/>
    </source>
</evidence>